<sequence>MTELTLRRPRLAELRAYGLLVITLSTFYVGFVALIFTSSGFTATFDLYRLSDAIFLLSLSYLVLPKSGTKPSTSTVQMIMVFLITPTILYYAFNGGARAYIYTAVLGFILTCIVIRIPPDRKIKQLSISRWQFGLFIFAVSGIVYVALLFGNGLPTLTAIDIRDVYEVRGSVTVIHPVLNYLVPWQANVINPFLIGKSIIEKRYKLLVIACGLQLYLYLLFAHKMFLFMPLLLIVSLLLIANRNFLSGICRGISLGSVFAWLVYFSTGLLIVPSILIRRLFFVQPRNQFYYFEYFSRNPFAYYSNSKVGILFQDVYSTPLPLIIGEEYTGAFANVGYIAGSYAQLGLTGIIVGSVALGALLWLTDVLTWKYDPLSVSIIVTSFFNIINSSLTTSILTHGIAFSLFLVYLHQSAEADHSYNHLVLTSSRNRKASA</sequence>
<evidence type="ECO:0000256" key="1">
    <source>
        <dbReference type="SAM" id="Phobius"/>
    </source>
</evidence>
<dbReference type="Proteomes" id="UP000199062">
    <property type="component" value="Unassembled WGS sequence"/>
</dbReference>
<feature type="transmembrane region" description="Helical" evidence="1">
    <location>
        <begin position="16"/>
        <end position="41"/>
    </location>
</feature>
<feature type="transmembrane region" description="Helical" evidence="1">
    <location>
        <begin position="76"/>
        <end position="93"/>
    </location>
</feature>
<feature type="transmembrane region" description="Helical" evidence="1">
    <location>
        <begin position="383"/>
        <end position="409"/>
    </location>
</feature>
<name>A0A1I6KGF5_9EURY</name>
<feature type="transmembrane region" description="Helical" evidence="1">
    <location>
        <begin position="215"/>
        <end position="241"/>
    </location>
</feature>
<keyword evidence="1" id="KW-1133">Transmembrane helix</keyword>
<evidence type="ECO:0000313" key="3">
    <source>
        <dbReference type="Proteomes" id="UP000199062"/>
    </source>
</evidence>
<dbReference type="EMBL" id="FOZK01000001">
    <property type="protein sequence ID" value="SFR90118.1"/>
    <property type="molecule type" value="Genomic_DNA"/>
</dbReference>
<evidence type="ECO:0000313" key="2">
    <source>
        <dbReference type="EMBL" id="SFR90118.1"/>
    </source>
</evidence>
<reference evidence="2 3" key="1">
    <citation type="submission" date="2016-10" db="EMBL/GenBank/DDBJ databases">
        <authorList>
            <person name="de Groot N.N."/>
        </authorList>
    </citation>
    <scope>NUCLEOTIDE SEQUENCE [LARGE SCALE GENOMIC DNA]</scope>
    <source>
        <strain evidence="2 3">CGMCC 1.10457</strain>
    </source>
</reference>
<feature type="transmembrane region" description="Helical" evidence="1">
    <location>
        <begin position="131"/>
        <end position="154"/>
    </location>
</feature>
<accession>A0A1I6KGF5</accession>
<keyword evidence="1" id="KW-0472">Membrane</keyword>
<dbReference type="AlphaFoldDB" id="A0A1I6KGF5"/>
<organism evidence="2 3">
    <name type="scientific">Halomicrobium zhouii</name>
    <dbReference type="NCBI Taxonomy" id="767519"/>
    <lineage>
        <taxon>Archaea</taxon>
        <taxon>Methanobacteriati</taxon>
        <taxon>Methanobacteriota</taxon>
        <taxon>Stenosarchaea group</taxon>
        <taxon>Halobacteria</taxon>
        <taxon>Halobacteriales</taxon>
        <taxon>Haloarculaceae</taxon>
        <taxon>Halomicrobium</taxon>
    </lineage>
</organism>
<feature type="transmembrane region" description="Helical" evidence="1">
    <location>
        <begin position="99"/>
        <end position="119"/>
    </location>
</feature>
<dbReference type="RefSeq" id="WP_143117628.1">
    <property type="nucleotide sequence ID" value="NZ_FOZK01000001.1"/>
</dbReference>
<feature type="transmembrane region" description="Helical" evidence="1">
    <location>
        <begin position="342"/>
        <end position="363"/>
    </location>
</feature>
<proteinExistence type="predicted"/>
<protein>
    <recommendedName>
        <fullName evidence="4">Oligosaccharide repeat unit polymerase</fullName>
    </recommendedName>
</protein>
<evidence type="ECO:0008006" key="4">
    <source>
        <dbReference type="Google" id="ProtNLM"/>
    </source>
</evidence>
<keyword evidence="3" id="KW-1185">Reference proteome</keyword>
<keyword evidence="1" id="KW-0812">Transmembrane</keyword>
<feature type="transmembrane region" description="Helical" evidence="1">
    <location>
        <begin position="253"/>
        <end position="277"/>
    </location>
</feature>
<gene>
    <name evidence="2" type="ORF">SAMN05216559_0748</name>
</gene>